<feature type="region of interest" description="Disordered" evidence="1">
    <location>
        <begin position="74"/>
        <end position="110"/>
    </location>
</feature>
<dbReference type="AlphaFoldDB" id="A0ABD6EWQ0"/>
<protein>
    <recommendedName>
        <fullName evidence="4">Myeloid leukemia factor 1</fullName>
    </recommendedName>
</protein>
<evidence type="ECO:0000313" key="2">
    <source>
        <dbReference type="EMBL" id="MFH4983547.1"/>
    </source>
</evidence>
<proteinExistence type="predicted"/>
<accession>A0ABD6EWQ0</accession>
<gene>
    <name evidence="2" type="ORF">AB6A40_010256</name>
</gene>
<dbReference type="EMBL" id="JBGFUD010012749">
    <property type="protein sequence ID" value="MFH4983547.1"/>
    <property type="molecule type" value="Genomic_DNA"/>
</dbReference>
<evidence type="ECO:0000313" key="3">
    <source>
        <dbReference type="Proteomes" id="UP001608902"/>
    </source>
</evidence>
<evidence type="ECO:0008006" key="4">
    <source>
        <dbReference type="Google" id="ProtNLM"/>
    </source>
</evidence>
<sequence>MFGGNDPFSDMFGFGEVHNHMRRQMEDMNRMMNSMMDPFGMFNRRSMYGDGWEWVGSSCLQRLCTNRMVPLSSGVGDELGENGGKGPTSRKQLPPLKLKNPKFIRRDDAL</sequence>
<keyword evidence="3" id="KW-1185">Reference proteome</keyword>
<comment type="caution">
    <text evidence="2">The sequence shown here is derived from an EMBL/GenBank/DDBJ whole genome shotgun (WGS) entry which is preliminary data.</text>
</comment>
<evidence type="ECO:0000256" key="1">
    <source>
        <dbReference type="SAM" id="MobiDB-lite"/>
    </source>
</evidence>
<organism evidence="2 3">
    <name type="scientific">Gnathostoma spinigerum</name>
    <dbReference type="NCBI Taxonomy" id="75299"/>
    <lineage>
        <taxon>Eukaryota</taxon>
        <taxon>Metazoa</taxon>
        <taxon>Ecdysozoa</taxon>
        <taxon>Nematoda</taxon>
        <taxon>Chromadorea</taxon>
        <taxon>Rhabditida</taxon>
        <taxon>Spirurina</taxon>
        <taxon>Gnathostomatomorpha</taxon>
        <taxon>Gnathostomatoidea</taxon>
        <taxon>Gnathostomatidae</taxon>
        <taxon>Gnathostoma</taxon>
    </lineage>
</organism>
<dbReference type="Proteomes" id="UP001608902">
    <property type="component" value="Unassembled WGS sequence"/>
</dbReference>
<name>A0ABD6EWQ0_9BILA</name>
<reference evidence="2 3" key="1">
    <citation type="submission" date="2024-08" db="EMBL/GenBank/DDBJ databases">
        <title>Gnathostoma spinigerum genome.</title>
        <authorList>
            <person name="Gonzalez-Bertolin B."/>
            <person name="Monzon S."/>
            <person name="Zaballos A."/>
            <person name="Jimenez P."/>
            <person name="Dekumyoy P."/>
            <person name="Varona S."/>
            <person name="Cuesta I."/>
            <person name="Sumanam S."/>
            <person name="Adisakwattana P."/>
            <person name="Gasser R.B."/>
            <person name="Hernandez-Gonzalez A."/>
            <person name="Young N.D."/>
            <person name="Perteguer M.J."/>
        </authorList>
    </citation>
    <scope>NUCLEOTIDE SEQUENCE [LARGE SCALE GENOMIC DNA]</scope>
    <source>
        <strain evidence="2">AL3</strain>
        <tissue evidence="2">Liver</tissue>
    </source>
</reference>